<feature type="region of interest" description="Disordered" evidence="1">
    <location>
        <begin position="145"/>
        <end position="170"/>
    </location>
</feature>
<protein>
    <submittedName>
        <fullName evidence="2">Uncharacterized protein</fullName>
    </submittedName>
</protein>
<name>A0A1X0P6H1_9TRYP</name>
<dbReference type="RefSeq" id="XP_028886225.1">
    <property type="nucleotide sequence ID" value="XM_029022567.1"/>
</dbReference>
<keyword evidence="3" id="KW-1185">Reference proteome</keyword>
<evidence type="ECO:0000313" key="3">
    <source>
        <dbReference type="Proteomes" id="UP000192257"/>
    </source>
</evidence>
<feature type="region of interest" description="Disordered" evidence="1">
    <location>
        <begin position="28"/>
        <end position="53"/>
    </location>
</feature>
<dbReference type="VEuPathDB" id="TriTrypDB:TM35_000043730"/>
<feature type="region of interest" description="Disordered" evidence="1">
    <location>
        <begin position="259"/>
        <end position="284"/>
    </location>
</feature>
<feature type="region of interest" description="Disordered" evidence="1">
    <location>
        <begin position="211"/>
        <end position="232"/>
    </location>
</feature>
<evidence type="ECO:0000313" key="2">
    <source>
        <dbReference type="EMBL" id="ORC92159.1"/>
    </source>
</evidence>
<comment type="caution">
    <text evidence="2">The sequence shown here is derived from an EMBL/GenBank/DDBJ whole genome shotgun (WGS) entry which is preliminary data.</text>
</comment>
<dbReference type="Proteomes" id="UP000192257">
    <property type="component" value="Unassembled WGS sequence"/>
</dbReference>
<feature type="compositionally biased region" description="Polar residues" evidence="1">
    <location>
        <begin position="259"/>
        <end position="275"/>
    </location>
</feature>
<organism evidence="2 3">
    <name type="scientific">Trypanosoma theileri</name>
    <dbReference type="NCBI Taxonomy" id="67003"/>
    <lineage>
        <taxon>Eukaryota</taxon>
        <taxon>Discoba</taxon>
        <taxon>Euglenozoa</taxon>
        <taxon>Kinetoplastea</taxon>
        <taxon>Metakinetoplastina</taxon>
        <taxon>Trypanosomatida</taxon>
        <taxon>Trypanosomatidae</taxon>
        <taxon>Trypanosoma</taxon>
    </lineage>
</organism>
<reference evidence="2 3" key="1">
    <citation type="submission" date="2017-03" db="EMBL/GenBank/DDBJ databases">
        <title>An alternative strategy for trypanosome survival in the mammalian bloodstream revealed through genome and transcriptome analysis of the ubiquitous bovine parasite Trypanosoma (Megatrypanum) theileri.</title>
        <authorList>
            <person name="Kelly S."/>
            <person name="Ivens A."/>
            <person name="Mott A."/>
            <person name="O'Neill E."/>
            <person name="Emms D."/>
            <person name="Macleod O."/>
            <person name="Voorheis P."/>
            <person name="Matthews J."/>
            <person name="Matthews K."/>
            <person name="Carrington M."/>
        </authorList>
    </citation>
    <scope>NUCLEOTIDE SEQUENCE [LARGE SCALE GENOMIC DNA]</scope>
    <source>
        <strain evidence="2">Edinburgh</strain>
    </source>
</reference>
<gene>
    <name evidence="2" type="ORF">TM35_000043730</name>
</gene>
<feature type="compositionally biased region" description="Low complexity" evidence="1">
    <location>
        <begin position="151"/>
        <end position="163"/>
    </location>
</feature>
<sequence>MESQSQQEKQQRGVSPLIRWSAVANDRQYTSPHKHSISSQKNNTSSLLSGYPPADTDGKVVESCAATLSASQIQEVMWCNLWSAHHPHYHHQDQQPTLLLSSSPTKIKPTTTTTPSNKIIWEICKSPNAETILVHEQVESAAASVPSIECSNNNSSNNNNNNNKQQRPGVHAKIPLLNFVTKYRRRVEGYAAQNTRDLGFLSSSTQSCERIGESHSEHYQHPHHYSSSSFSRSLAESMPLHVKCEPQCEEESMMGRKYSQSAGGSLDTTQHIQHPTSRRPLSAVDPPISIRRGIQTTPAQCELRSKFSSISPEQILDVSGLCDQSIKRPVSLRRICFESSSDSAESSIDSE</sequence>
<feature type="region of interest" description="Disordered" evidence="1">
    <location>
        <begin position="1"/>
        <end position="20"/>
    </location>
</feature>
<accession>A0A1X0P6H1</accession>
<dbReference type="OrthoDB" id="10644750at2759"/>
<evidence type="ECO:0000256" key="1">
    <source>
        <dbReference type="SAM" id="MobiDB-lite"/>
    </source>
</evidence>
<dbReference type="AlphaFoldDB" id="A0A1X0P6H1"/>
<dbReference type="EMBL" id="NBCO01000004">
    <property type="protein sequence ID" value="ORC92159.1"/>
    <property type="molecule type" value="Genomic_DNA"/>
</dbReference>
<dbReference type="GeneID" id="39982347"/>
<proteinExistence type="predicted"/>
<feature type="compositionally biased region" description="Polar residues" evidence="1">
    <location>
        <begin position="28"/>
        <end position="48"/>
    </location>
</feature>
<feature type="compositionally biased region" description="Basic and acidic residues" evidence="1">
    <location>
        <begin position="211"/>
        <end position="220"/>
    </location>
</feature>